<accession>A0A915K455</accession>
<dbReference type="WBParaSite" id="nRc.2.0.1.t33550-RA">
    <property type="protein sequence ID" value="nRc.2.0.1.t33550-RA"/>
    <property type="gene ID" value="nRc.2.0.1.g33550"/>
</dbReference>
<protein>
    <submittedName>
        <fullName evidence="2">Uncharacterized protein</fullName>
    </submittedName>
</protein>
<dbReference type="AlphaFoldDB" id="A0A915K455"/>
<sequence>MQFSTNIFALMMTNLLECAEKKDIIYHVHGSVTGGAKNLGPIITLNRTIWHVRIIVMPYSILYTTLMSI</sequence>
<proteinExistence type="predicted"/>
<organism evidence="1 2">
    <name type="scientific">Romanomermis culicivorax</name>
    <name type="common">Nematode worm</name>
    <dbReference type="NCBI Taxonomy" id="13658"/>
    <lineage>
        <taxon>Eukaryota</taxon>
        <taxon>Metazoa</taxon>
        <taxon>Ecdysozoa</taxon>
        <taxon>Nematoda</taxon>
        <taxon>Enoplea</taxon>
        <taxon>Dorylaimia</taxon>
        <taxon>Mermithida</taxon>
        <taxon>Mermithoidea</taxon>
        <taxon>Mermithidae</taxon>
        <taxon>Romanomermis</taxon>
    </lineage>
</organism>
<reference evidence="2" key="1">
    <citation type="submission" date="2022-11" db="UniProtKB">
        <authorList>
            <consortium name="WormBaseParasite"/>
        </authorList>
    </citation>
    <scope>IDENTIFICATION</scope>
</reference>
<name>A0A915K455_ROMCU</name>
<keyword evidence="1" id="KW-1185">Reference proteome</keyword>
<dbReference type="Proteomes" id="UP000887565">
    <property type="component" value="Unplaced"/>
</dbReference>
<evidence type="ECO:0000313" key="2">
    <source>
        <dbReference type="WBParaSite" id="nRc.2.0.1.t33550-RA"/>
    </source>
</evidence>
<evidence type="ECO:0000313" key="1">
    <source>
        <dbReference type="Proteomes" id="UP000887565"/>
    </source>
</evidence>